<name>A0AAN7T0R9_9EURO</name>
<evidence type="ECO:0000313" key="3">
    <source>
        <dbReference type="Proteomes" id="UP001309876"/>
    </source>
</evidence>
<dbReference type="InterPro" id="IPR056539">
    <property type="entry name" value="NuiA-like"/>
</dbReference>
<evidence type="ECO:0000256" key="1">
    <source>
        <dbReference type="SAM" id="MobiDB-lite"/>
    </source>
</evidence>
<keyword evidence="3" id="KW-1185">Reference proteome</keyword>
<evidence type="ECO:0000313" key="2">
    <source>
        <dbReference type="EMBL" id="KAK5086676.1"/>
    </source>
</evidence>
<protein>
    <submittedName>
        <fullName evidence="2">Uncharacterized protein</fullName>
    </submittedName>
</protein>
<dbReference type="Proteomes" id="UP001309876">
    <property type="component" value="Unassembled WGS sequence"/>
</dbReference>
<dbReference type="PANTHER" id="PTHR42093:SF1">
    <property type="match status" value="1"/>
</dbReference>
<accession>A0AAN7T0R9</accession>
<gene>
    <name evidence="2" type="ORF">LTR05_003844</name>
</gene>
<comment type="caution">
    <text evidence="2">The sequence shown here is derived from an EMBL/GenBank/DDBJ whole genome shotgun (WGS) entry which is preliminary data.</text>
</comment>
<dbReference type="PANTHER" id="PTHR42093">
    <property type="match status" value="1"/>
</dbReference>
<proteinExistence type="predicted"/>
<reference evidence="2 3" key="1">
    <citation type="submission" date="2023-08" db="EMBL/GenBank/DDBJ databases">
        <title>Black Yeasts Isolated from many extreme environments.</title>
        <authorList>
            <person name="Coleine C."/>
            <person name="Stajich J.E."/>
            <person name="Selbmann L."/>
        </authorList>
    </citation>
    <scope>NUCLEOTIDE SEQUENCE [LARGE SCALE GENOMIC DNA]</scope>
    <source>
        <strain evidence="2 3">CCFEE 5910</strain>
    </source>
</reference>
<dbReference type="Pfam" id="PF23151">
    <property type="entry name" value="NuiA_2"/>
    <property type="match status" value="1"/>
</dbReference>
<dbReference type="AlphaFoldDB" id="A0AAN7T0R9"/>
<feature type="region of interest" description="Disordered" evidence="1">
    <location>
        <begin position="1"/>
        <end position="51"/>
    </location>
</feature>
<sequence length="176" mass="19160">MADDVSYNTFLARANQDPRSGHDAEGESTSQARSKFDPSSSTSTNEAIPASLRDINATFTSDTDSDFEPVFFSYASDSLPSVEEFKKVLGAKGENADNIEELSFEDFDPRGQYRDVIEKVKQAGEDGRGKRGVDLDTSGPGAKVFKVENQRARVEYYIVAVGERSLVGVVAKAVES</sequence>
<organism evidence="2 3">
    <name type="scientific">Lithohypha guttulata</name>
    <dbReference type="NCBI Taxonomy" id="1690604"/>
    <lineage>
        <taxon>Eukaryota</taxon>
        <taxon>Fungi</taxon>
        <taxon>Dikarya</taxon>
        <taxon>Ascomycota</taxon>
        <taxon>Pezizomycotina</taxon>
        <taxon>Eurotiomycetes</taxon>
        <taxon>Chaetothyriomycetidae</taxon>
        <taxon>Chaetothyriales</taxon>
        <taxon>Trichomeriaceae</taxon>
        <taxon>Lithohypha</taxon>
    </lineage>
</organism>
<dbReference type="EMBL" id="JAVRRJ010000003">
    <property type="protein sequence ID" value="KAK5086676.1"/>
    <property type="molecule type" value="Genomic_DNA"/>
</dbReference>
<feature type="compositionally biased region" description="Polar residues" evidence="1">
    <location>
        <begin position="27"/>
        <end position="46"/>
    </location>
</feature>